<keyword evidence="1" id="KW-0472">Membrane</keyword>
<keyword evidence="1" id="KW-1133">Transmembrane helix</keyword>
<evidence type="ECO:0000313" key="3">
    <source>
        <dbReference type="Proteomes" id="UP000287519"/>
    </source>
</evidence>
<evidence type="ECO:0000313" key="2">
    <source>
        <dbReference type="EMBL" id="GCE44645.1"/>
    </source>
</evidence>
<keyword evidence="1" id="KW-0812">Transmembrane</keyword>
<proteinExistence type="predicted"/>
<reference evidence="2 3" key="1">
    <citation type="submission" date="2018-11" db="EMBL/GenBank/DDBJ databases">
        <title>Microbial catabolism of amino acid.</title>
        <authorList>
            <person name="Hibi M."/>
            <person name="Ogawa J."/>
        </authorList>
    </citation>
    <scope>NUCLEOTIDE SEQUENCE [LARGE SCALE GENOMIC DNA]</scope>
    <source>
        <strain evidence="2 3">C31-06</strain>
    </source>
</reference>
<accession>A0A402CM84</accession>
<organism evidence="2 3">
    <name type="scientific">Rhodococcus wratislaviensis</name>
    <name type="common">Tsukamurella wratislaviensis</name>
    <dbReference type="NCBI Taxonomy" id="44752"/>
    <lineage>
        <taxon>Bacteria</taxon>
        <taxon>Bacillati</taxon>
        <taxon>Actinomycetota</taxon>
        <taxon>Actinomycetes</taxon>
        <taxon>Mycobacteriales</taxon>
        <taxon>Nocardiaceae</taxon>
        <taxon>Rhodococcus</taxon>
    </lineage>
</organism>
<protein>
    <submittedName>
        <fullName evidence="2">Uncharacterized protein</fullName>
    </submittedName>
</protein>
<evidence type="ECO:0000256" key="1">
    <source>
        <dbReference type="SAM" id="Phobius"/>
    </source>
</evidence>
<dbReference type="EMBL" id="BHYM01000099">
    <property type="protein sequence ID" value="GCE44645.1"/>
    <property type="molecule type" value="Genomic_DNA"/>
</dbReference>
<keyword evidence="3" id="KW-1185">Reference proteome</keyword>
<comment type="caution">
    <text evidence="2">The sequence shown here is derived from an EMBL/GenBank/DDBJ whole genome shotgun (WGS) entry which is preliminary data.</text>
</comment>
<gene>
    <name evidence="2" type="ORF">Rhow_009066</name>
</gene>
<dbReference type="Proteomes" id="UP000287519">
    <property type="component" value="Unassembled WGS sequence"/>
</dbReference>
<dbReference type="AlphaFoldDB" id="A0A402CM84"/>
<sequence length="39" mass="4390">MDAGFTTVWCVNPIRYAYLFVAVLVPVRMCAAVTTRVVR</sequence>
<feature type="transmembrane region" description="Helical" evidence="1">
    <location>
        <begin position="16"/>
        <end position="38"/>
    </location>
</feature>
<name>A0A402CM84_RHOWR</name>